<proteinExistence type="predicted"/>
<comment type="caution">
    <text evidence="2">The sequence shown here is derived from an EMBL/GenBank/DDBJ whole genome shotgun (WGS) entry which is preliminary data.</text>
</comment>
<feature type="domain" description="Mutator-like transposase" evidence="1">
    <location>
        <begin position="1"/>
        <end position="112"/>
    </location>
</feature>
<keyword evidence="3" id="KW-1185">Reference proteome</keyword>
<dbReference type="AlphaFoldDB" id="A0A6G0VIF5"/>
<dbReference type="OrthoDB" id="6612141at2759"/>
<evidence type="ECO:0000313" key="2">
    <source>
        <dbReference type="EMBL" id="KAF0682254.1"/>
    </source>
</evidence>
<dbReference type="Proteomes" id="UP000478052">
    <property type="component" value="Unassembled WGS sequence"/>
</dbReference>
<reference evidence="2 3" key="1">
    <citation type="submission" date="2019-08" db="EMBL/GenBank/DDBJ databases">
        <title>Whole genome of Aphis craccivora.</title>
        <authorList>
            <person name="Voronova N.V."/>
            <person name="Shulinski R.S."/>
            <person name="Bandarenka Y.V."/>
            <person name="Zhorov D.G."/>
            <person name="Warner D."/>
        </authorList>
    </citation>
    <scope>NUCLEOTIDE SEQUENCE [LARGE SCALE GENOMIC DNA]</scope>
    <source>
        <strain evidence="2">180601</strain>
        <tissue evidence="2">Whole Body</tissue>
    </source>
</reference>
<feature type="non-terminal residue" evidence="2">
    <location>
        <position position="1"/>
    </location>
</feature>
<protein>
    <submittedName>
        <fullName evidence="2">YqaJ domain-containing protein</fullName>
    </submittedName>
</protein>
<evidence type="ECO:0000313" key="3">
    <source>
        <dbReference type="Proteomes" id="UP000478052"/>
    </source>
</evidence>
<evidence type="ECO:0000259" key="1">
    <source>
        <dbReference type="Pfam" id="PF20700"/>
    </source>
</evidence>
<sequence length="267" mass="30663">DGDSSVTKRLNEVLPYGNDFRVKKIECKNHLLRNYTTKLSAIAKQTDYPISIRKHILTNIVRFRSDIIKATKHYIESADIPFQTKIAELRKDISNSPYHRLGQHNNCAVYFCSGPKTGEINLVPLAEKSKMMTSINNVVYRLLTNADSLIENVDNNPCEQLNSIINKHVGGKRINYTQKNNYKTRVEAAILSYNSKNYLRTVHKKITTSSPGKIAKRYMSNLERIRRNTVMRRRKLFCEGEKRKKPIIKYSGPDADYGLTEPLDGLI</sequence>
<feature type="non-terminal residue" evidence="2">
    <location>
        <position position="267"/>
    </location>
</feature>
<dbReference type="EMBL" id="VUJU01017599">
    <property type="protein sequence ID" value="KAF0682254.1"/>
    <property type="molecule type" value="Genomic_DNA"/>
</dbReference>
<name>A0A6G0VIF5_APHCR</name>
<gene>
    <name evidence="2" type="ORF">FWK35_00036040</name>
</gene>
<dbReference type="Pfam" id="PF20700">
    <property type="entry name" value="Mutator"/>
    <property type="match status" value="1"/>
</dbReference>
<dbReference type="InterPro" id="IPR049012">
    <property type="entry name" value="Mutator_transp_dom"/>
</dbReference>
<organism evidence="2 3">
    <name type="scientific">Aphis craccivora</name>
    <name type="common">Cowpea aphid</name>
    <dbReference type="NCBI Taxonomy" id="307492"/>
    <lineage>
        <taxon>Eukaryota</taxon>
        <taxon>Metazoa</taxon>
        <taxon>Ecdysozoa</taxon>
        <taxon>Arthropoda</taxon>
        <taxon>Hexapoda</taxon>
        <taxon>Insecta</taxon>
        <taxon>Pterygota</taxon>
        <taxon>Neoptera</taxon>
        <taxon>Paraneoptera</taxon>
        <taxon>Hemiptera</taxon>
        <taxon>Sternorrhyncha</taxon>
        <taxon>Aphidomorpha</taxon>
        <taxon>Aphidoidea</taxon>
        <taxon>Aphididae</taxon>
        <taxon>Aphidini</taxon>
        <taxon>Aphis</taxon>
        <taxon>Aphis</taxon>
    </lineage>
</organism>
<accession>A0A6G0VIF5</accession>